<dbReference type="Gene3D" id="2.40.50.100">
    <property type="match status" value="1"/>
</dbReference>
<dbReference type="PANTHER" id="PTHR30386">
    <property type="entry name" value="MEMBRANE FUSION SUBUNIT OF EMRAB-TOLC MULTIDRUG EFFLUX PUMP"/>
    <property type="match status" value="1"/>
</dbReference>
<dbReference type="EMBL" id="JALPRX010000140">
    <property type="protein sequence ID" value="MCK8787719.1"/>
    <property type="molecule type" value="Genomic_DNA"/>
</dbReference>
<dbReference type="InterPro" id="IPR058625">
    <property type="entry name" value="MdtA-like_BSH"/>
</dbReference>
<dbReference type="PANTHER" id="PTHR30386:SF24">
    <property type="entry name" value="MULTIDRUG RESISTANCE EFFLUX PUMP"/>
    <property type="match status" value="1"/>
</dbReference>
<dbReference type="Gene3D" id="1.10.287.470">
    <property type="entry name" value="Helix hairpin bin"/>
    <property type="match status" value="2"/>
</dbReference>
<accession>A0A9X1YC46</accession>
<proteinExistence type="predicted"/>
<dbReference type="Gene3D" id="2.40.30.170">
    <property type="match status" value="1"/>
</dbReference>
<evidence type="ECO:0000313" key="3">
    <source>
        <dbReference type="EMBL" id="MCK8787719.1"/>
    </source>
</evidence>
<feature type="compositionally biased region" description="Low complexity" evidence="1">
    <location>
        <begin position="333"/>
        <end position="355"/>
    </location>
</feature>
<dbReference type="AlphaFoldDB" id="A0A9X1YC46"/>
<keyword evidence="4" id="KW-1185">Reference proteome</keyword>
<evidence type="ECO:0000256" key="1">
    <source>
        <dbReference type="SAM" id="MobiDB-lite"/>
    </source>
</evidence>
<name>A0A9X1YC46_9PROT</name>
<dbReference type="SUPFAM" id="SSF111369">
    <property type="entry name" value="HlyD-like secretion proteins"/>
    <property type="match status" value="2"/>
</dbReference>
<evidence type="ECO:0000313" key="4">
    <source>
        <dbReference type="Proteomes" id="UP001139516"/>
    </source>
</evidence>
<reference evidence="3" key="1">
    <citation type="submission" date="2022-04" db="EMBL/GenBank/DDBJ databases">
        <title>Roseomonas acroporae sp. nov., isolated from coral Acropora digitifera.</title>
        <authorList>
            <person name="Sun H."/>
        </authorList>
    </citation>
    <scope>NUCLEOTIDE SEQUENCE</scope>
    <source>
        <strain evidence="3">NAR14</strain>
    </source>
</reference>
<feature type="domain" description="Multidrug resistance protein MdtA-like barrel-sandwich hybrid" evidence="2">
    <location>
        <begin position="42"/>
        <end position="223"/>
    </location>
</feature>
<evidence type="ECO:0000259" key="2">
    <source>
        <dbReference type="Pfam" id="PF25917"/>
    </source>
</evidence>
<dbReference type="PRINTS" id="PR01490">
    <property type="entry name" value="RTXTOXIND"/>
</dbReference>
<gene>
    <name evidence="3" type="ORF">M0638_25470</name>
</gene>
<dbReference type="Proteomes" id="UP001139516">
    <property type="component" value="Unassembled WGS sequence"/>
</dbReference>
<comment type="caution">
    <text evidence="3">The sequence shown here is derived from an EMBL/GenBank/DDBJ whole genome shotgun (WGS) entry which is preliminary data.</text>
</comment>
<protein>
    <submittedName>
        <fullName evidence="3">HlyD family secretion protein</fullName>
    </submittedName>
</protein>
<dbReference type="Pfam" id="PF25917">
    <property type="entry name" value="BSH_RND"/>
    <property type="match status" value="1"/>
</dbReference>
<dbReference type="InterPro" id="IPR050739">
    <property type="entry name" value="MFP"/>
</dbReference>
<feature type="region of interest" description="Disordered" evidence="1">
    <location>
        <begin position="333"/>
        <end position="370"/>
    </location>
</feature>
<organism evidence="3 4">
    <name type="scientific">Roseomonas acroporae</name>
    <dbReference type="NCBI Taxonomy" id="2937791"/>
    <lineage>
        <taxon>Bacteria</taxon>
        <taxon>Pseudomonadati</taxon>
        <taxon>Pseudomonadota</taxon>
        <taxon>Alphaproteobacteria</taxon>
        <taxon>Acetobacterales</taxon>
        <taxon>Roseomonadaceae</taxon>
        <taxon>Roseomonas</taxon>
    </lineage>
</organism>
<sequence length="370" mass="38173">MAIRTNWNRWTSDAATQWTDDATLASDLTPLAALVAAPVRRVAVQDYQFVAAGELLVELDDRIHAAQLAQAEANVAAARAAIGHLQAQEALQQASIAAAEAAVQGAQASTRRDRLEAQRQESLLRGGIVGTEQRVEQADAARNVSASGLAQAQAALEAARRQLLVQQIEAAQLAAALQAAEAARDLARINLGYTRIVAPVAGQVGRRRVFPGQYVGVGTQVIALVPRPGLYVIANFRETQVARLREGQAAEIRVDSFPGAVLRGRVAAWSPGTGAQFALLPPDNATGNFTKVVQRIPVKLLLDSDGGLGDRLRAGMSVEVTIHTDGTLSGDAAATAPGAAAPEGIVGGPAARAGAAAGGDGPAATPGASR</sequence>